<dbReference type="EMBL" id="CAIL01000261">
    <property type="protein sequence ID" value="CCI15321.1"/>
    <property type="molecule type" value="Genomic_DNA"/>
</dbReference>
<dbReference type="AlphaFoldDB" id="I4GZU7"/>
<evidence type="ECO:0000313" key="1">
    <source>
        <dbReference type="EMBL" id="CCI15321.1"/>
    </source>
</evidence>
<organism evidence="1 2">
    <name type="scientific">Microcystis aeruginosa PCC 9806</name>
    <dbReference type="NCBI Taxonomy" id="1160282"/>
    <lineage>
        <taxon>Bacteria</taxon>
        <taxon>Bacillati</taxon>
        <taxon>Cyanobacteriota</taxon>
        <taxon>Cyanophyceae</taxon>
        <taxon>Oscillatoriophycideae</taxon>
        <taxon>Chroococcales</taxon>
        <taxon>Microcystaceae</taxon>
        <taxon>Microcystis</taxon>
    </lineage>
</organism>
<dbReference type="Proteomes" id="UP000003273">
    <property type="component" value="Unassembled WGS sequence"/>
</dbReference>
<dbReference type="HOGENOM" id="CLU_201820_0_0_3"/>
<protein>
    <submittedName>
        <fullName evidence="1">InsA protein</fullName>
    </submittedName>
</protein>
<sequence>MGMSENVCNGLGFRAIERVKNVHHTTIMNWVKQVGKLLPDYYDPQTIPDVGELDELETFVGSKKTKSGYGQP</sequence>
<reference evidence="1 2" key="1">
    <citation type="submission" date="2012-04" db="EMBL/GenBank/DDBJ databases">
        <authorList>
            <person name="Genoscope - CEA"/>
        </authorList>
    </citation>
    <scope>NUCLEOTIDE SEQUENCE [LARGE SCALE GENOMIC DNA]</scope>
    <source>
        <strain evidence="1 2">9806</strain>
    </source>
</reference>
<gene>
    <name evidence="1" type="ORF">MICAE_540024</name>
</gene>
<accession>I4GZU7</accession>
<proteinExistence type="predicted"/>
<name>I4GZU7_MICAE</name>
<comment type="caution">
    <text evidence="1">The sequence shown here is derived from an EMBL/GenBank/DDBJ whole genome shotgun (WGS) entry which is preliminary data.</text>
</comment>
<evidence type="ECO:0000313" key="2">
    <source>
        <dbReference type="Proteomes" id="UP000003273"/>
    </source>
</evidence>